<name>A0A0S2KH87_9GAMM</name>
<dbReference type="InterPro" id="IPR023000">
    <property type="entry name" value="Shikimate_kinase_CS"/>
</dbReference>
<feature type="domain" description="AAA+ ATPase" evidence="12">
    <location>
        <begin position="3"/>
        <end position="148"/>
    </location>
</feature>
<comment type="similarity">
    <text evidence="2 11">Belongs to the shikimate kinase family.</text>
</comment>
<evidence type="ECO:0000256" key="10">
    <source>
        <dbReference type="ARBA" id="ARBA00048567"/>
    </source>
</evidence>
<feature type="binding site" evidence="11">
    <location>
        <position position="36"/>
    </location>
    <ligand>
        <name>substrate</name>
    </ligand>
</feature>
<dbReference type="NCBIfam" id="NF003456">
    <property type="entry name" value="PRK05057.1"/>
    <property type="match status" value="1"/>
</dbReference>
<comment type="pathway">
    <text evidence="1 11">Metabolic intermediate biosynthesis; chorismate biosynthesis; chorismate from D-erythrose 4-phosphate and phosphoenolpyruvate: step 5/7.</text>
</comment>
<dbReference type="Gene3D" id="3.40.50.300">
    <property type="entry name" value="P-loop containing nucleotide triphosphate hydrolases"/>
    <property type="match status" value="1"/>
</dbReference>
<keyword evidence="5 11" id="KW-0808">Transferase</keyword>
<dbReference type="GO" id="GO:0004765">
    <property type="term" value="F:shikimate kinase activity"/>
    <property type="evidence" value="ECO:0007669"/>
    <property type="project" value="UniProtKB-UniRule"/>
</dbReference>
<evidence type="ECO:0000256" key="7">
    <source>
        <dbReference type="ARBA" id="ARBA00022777"/>
    </source>
</evidence>
<feature type="binding site" evidence="11">
    <location>
        <position position="82"/>
    </location>
    <ligand>
        <name>substrate</name>
    </ligand>
</feature>
<dbReference type="CDD" id="cd00464">
    <property type="entry name" value="SK"/>
    <property type="match status" value="1"/>
</dbReference>
<keyword evidence="4 11" id="KW-0028">Amino-acid biosynthesis</keyword>
<feature type="binding site" evidence="11">
    <location>
        <position position="60"/>
    </location>
    <ligand>
        <name>substrate</name>
    </ligand>
</feature>
<dbReference type="KEGG" id="pspi:PS2015_2682"/>
<evidence type="ECO:0000256" key="5">
    <source>
        <dbReference type="ARBA" id="ARBA00022679"/>
    </source>
</evidence>
<keyword evidence="11" id="KW-0963">Cytoplasm</keyword>
<dbReference type="GO" id="GO:0005829">
    <property type="term" value="C:cytosol"/>
    <property type="evidence" value="ECO:0007669"/>
    <property type="project" value="TreeGrafter"/>
</dbReference>
<evidence type="ECO:0000256" key="9">
    <source>
        <dbReference type="ARBA" id="ARBA00023141"/>
    </source>
</evidence>
<comment type="function">
    <text evidence="11">Catalyzes the specific phosphorylation of the 3-hydroxyl group of shikimic acid using ATP as a cosubstrate.</text>
</comment>
<dbReference type="PROSITE" id="PS01128">
    <property type="entry name" value="SHIKIMATE_KINASE"/>
    <property type="match status" value="1"/>
</dbReference>
<dbReference type="SMART" id="SM00382">
    <property type="entry name" value="AAA"/>
    <property type="match status" value="1"/>
</dbReference>
<dbReference type="AlphaFoldDB" id="A0A0S2KH87"/>
<dbReference type="EC" id="2.7.1.71" evidence="3 11"/>
<dbReference type="GO" id="GO:0005524">
    <property type="term" value="F:ATP binding"/>
    <property type="evidence" value="ECO:0007669"/>
    <property type="project" value="UniProtKB-UniRule"/>
</dbReference>
<feature type="binding site" evidence="11">
    <location>
        <position position="139"/>
    </location>
    <ligand>
        <name>substrate</name>
    </ligand>
</feature>
<dbReference type="OrthoDB" id="9800332at2"/>
<keyword evidence="7 11" id="KW-0418">Kinase</keyword>
<evidence type="ECO:0000256" key="3">
    <source>
        <dbReference type="ARBA" id="ARBA00012154"/>
    </source>
</evidence>
<sequence>MKKPNNVFLIGPMGVGKSTIGRMLAQSLGRPFLDSDREIEAVTGADIPWIFDVEGEPGFRVREERMIDSLTQQDGIVMATGGGAILSEATRRRLQSRGVVVYLKASIAQQFERTSKDRNRPLLQTADPLGRIKELMRVREPLYLETADLIVETSRRGPRNVVNEIVKRLQQLDASQRSTGENKESSHD</sequence>
<dbReference type="GO" id="GO:0009073">
    <property type="term" value="P:aromatic amino acid family biosynthetic process"/>
    <property type="evidence" value="ECO:0007669"/>
    <property type="project" value="UniProtKB-KW"/>
</dbReference>
<dbReference type="UniPathway" id="UPA00053">
    <property type="reaction ID" value="UER00088"/>
</dbReference>
<dbReference type="InterPro" id="IPR000623">
    <property type="entry name" value="Shikimate_kinase/TSH1"/>
</dbReference>
<dbReference type="PANTHER" id="PTHR21087:SF16">
    <property type="entry name" value="SHIKIMATE KINASE 1, CHLOROPLASTIC"/>
    <property type="match status" value="1"/>
</dbReference>
<evidence type="ECO:0000256" key="2">
    <source>
        <dbReference type="ARBA" id="ARBA00006997"/>
    </source>
</evidence>
<dbReference type="Pfam" id="PF01202">
    <property type="entry name" value="SKI"/>
    <property type="match status" value="1"/>
</dbReference>
<dbReference type="Proteomes" id="UP000065641">
    <property type="component" value="Chromosome"/>
</dbReference>
<dbReference type="EMBL" id="CP013189">
    <property type="protein sequence ID" value="ALO47314.1"/>
    <property type="molecule type" value="Genomic_DNA"/>
</dbReference>
<keyword evidence="14" id="KW-1185">Reference proteome</keyword>
<keyword evidence="11" id="KW-0479">Metal-binding</keyword>
<dbReference type="InterPro" id="IPR031322">
    <property type="entry name" value="Shikimate/glucono_kinase"/>
</dbReference>
<comment type="catalytic activity">
    <reaction evidence="10 11">
        <text>shikimate + ATP = 3-phosphoshikimate + ADP + H(+)</text>
        <dbReference type="Rhea" id="RHEA:13121"/>
        <dbReference type="ChEBI" id="CHEBI:15378"/>
        <dbReference type="ChEBI" id="CHEBI:30616"/>
        <dbReference type="ChEBI" id="CHEBI:36208"/>
        <dbReference type="ChEBI" id="CHEBI:145989"/>
        <dbReference type="ChEBI" id="CHEBI:456216"/>
        <dbReference type="EC" id="2.7.1.71"/>
    </reaction>
</comment>
<gene>
    <name evidence="11" type="primary">aroK</name>
    <name evidence="13" type="ORF">PS2015_2682</name>
</gene>
<evidence type="ECO:0000256" key="8">
    <source>
        <dbReference type="ARBA" id="ARBA00022840"/>
    </source>
</evidence>
<evidence type="ECO:0000256" key="1">
    <source>
        <dbReference type="ARBA" id="ARBA00004842"/>
    </source>
</evidence>
<reference evidence="13 14" key="1">
    <citation type="submission" date="2015-11" db="EMBL/GenBank/DDBJ databases">
        <authorList>
            <person name="Zhang Y."/>
            <person name="Guo Z."/>
        </authorList>
    </citation>
    <scope>NUCLEOTIDE SEQUENCE [LARGE SCALE GENOMIC DNA]</scope>
    <source>
        <strain evidence="13 14">KCTC 32221</strain>
    </source>
</reference>
<dbReference type="PATRIC" id="fig|1249552.3.peg.2702"/>
<dbReference type="GO" id="GO:0008652">
    <property type="term" value="P:amino acid biosynthetic process"/>
    <property type="evidence" value="ECO:0007669"/>
    <property type="project" value="UniProtKB-KW"/>
</dbReference>
<feature type="binding site" evidence="11">
    <location>
        <position position="120"/>
    </location>
    <ligand>
        <name>ATP</name>
        <dbReference type="ChEBI" id="CHEBI:30616"/>
    </ligand>
</feature>
<dbReference type="PRINTS" id="PR01100">
    <property type="entry name" value="SHIKIMTKNASE"/>
</dbReference>
<evidence type="ECO:0000256" key="6">
    <source>
        <dbReference type="ARBA" id="ARBA00022741"/>
    </source>
</evidence>
<evidence type="ECO:0000313" key="13">
    <source>
        <dbReference type="EMBL" id="ALO47314.1"/>
    </source>
</evidence>
<dbReference type="GO" id="GO:0000287">
    <property type="term" value="F:magnesium ion binding"/>
    <property type="evidence" value="ECO:0007669"/>
    <property type="project" value="UniProtKB-UniRule"/>
</dbReference>
<dbReference type="HAMAP" id="MF_00109">
    <property type="entry name" value="Shikimate_kinase"/>
    <property type="match status" value="1"/>
</dbReference>
<feature type="binding site" evidence="11">
    <location>
        <position position="156"/>
    </location>
    <ligand>
        <name>ATP</name>
        <dbReference type="ChEBI" id="CHEBI:30616"/>
    </ligand>
</feature>
<protein>
    <recommendedName>
        <fullName evidence="3 11">Shikimate kinase</fullName>
        <shortName evidence="11">SK</shortName>
        <ecNumber evidence="3 11">2.7.1.71</ecNumber>
    </recommendedName>
</protein>
<dbReference type="RefSeq" id="WP_058022713.1">
    <property type="nucleotide sequence ID" value="NZ_CP013189.1"/>
</dbReference>
<comment type="subunit">
    <text evidence="11">Monomer.</text>
</comment>
<evidence type="ECO:0000256" key="11">
    <source>
        <dbReference type="HAMAP-Rule" id="MF_00109"/>
    </source>
</evidence>
<organism evidence="13 14">
    <name type="scientific">Pseudohongiella spirulinae</name>
    <dbReference type="NCBI Taxonomy" id="1249552"/>
    <lineage>
        <taxon>Bacteria</taxon>
        <taxon>Pseudomonadati</taxon>
        <taxon>Pseudomonadota</taxon>
        <taxon>Gammaproteobacteria</taxon>
        <taxon>Pseudomonadales</taxon>
        <taxon>Pseudohongiellaceae</taxon>
        <taxon>Pseudohongiella</taxon>
    </lineage>
</organism>
<keyword evidence="9 11" id="KW-0057">Aromatic amino acid biosynthesis</keyword>
<accession>A0A0S2KH87</accession>
<keyword evidence="11" id="KW-0460">Magnesium</keyword>
<comment type="cofactor">
    <cofactor evidence="11">
        <name>Mg(2+)</name>
        <dbReference type="ChEBI" id="CHEBI:18420"/>
    </cofactor>
    <text evidence="11">Binds 1 Mg(2+) ion per subunit.</text>
</comment>
<dbReference type="GO" id="GO:0009423">
    <property type="term" value="P:chorismate biosynthetic process"/>
    <property type="evidence" value="ECO:0007669"/>
    <property type="project" value="UniProtKB-UniRule"/>
</dbReference>
<feature type="binding site" evidence="11">
    <location>
        <position position="18"/>
    </location>
    <ligand>
        <name>Mg(2+)</name>
        <dbReference type="ChEBI" id="CHEBI:18420"/>
    </ligand>
</feature>
<proteinExistence type="inferred from homology"/>
<dbReference type="STRING" id="1249552.PS2015_2682"/>
<evidence type="ECO:0000259" key="12">
    <source>
        <dbReference type="SMART" id="SM00382"/>
    </source>
</evidence>
<feature type="binding site" evidence="11">
    <location>
        <begin position="14"/>
        <end position="19"/>
    </location>
    <ligand>
        <name>ATP</name>
        <dbReference type="ChEBI" id="CHEBI:30616"/>
    </ligand>
</feature>
<evidence type="ECO:0000256" key="4">
    <source>
        <dbReference type="ARBA" id="ARBA00022605"/>
    </source>
</evidence>
<dbReference type="InterPro" id="IPR003593">
    <property type="entry name" value="AAA+_ATPase"/>
</dbReference>
<dbReference type="InterPro" id="IPR027417">
    <property type="entry name" value="P-loop_NTPase"/>
</dbReference>
<evidence type="ECO:0000313" key="14">
    <source>
        <dbReference type="Proteomes" id="UP000065641"/>
    </source>
</evidence>
<keyword evidence="6 11" id="KW-0547">Nucleotide-binding</keyword>
<dbReference type="PANTHER" id="PTHR21087">
    <property type="entry name" value="SHIKIMATE KINASE"/>
    <property type="match status" value="1"/>
</dbReference>
<comment type="subcellular location">
    <subcellularLocation>
        <location evidence="11">Cytoplasm</location>
    </subcellularLocation>
</comment>
<keyword evidence="8 11" id="KW-0067">ATP-binding</keyword>
<dbReference type="SUPFAM" id="SSF52540">
    <property type="entry name" value="P-loop containing nucleoside triphosphate hydrolases"/>
    <property type="match status" value="1"/>
</dbReference>